<protein>
    <submittedName>
        <fullName evidence="1">Uncharacterized protein</fullName>
    </submittedName>
</protein>
<organism evidence="1 2">
    <name type="scientific">Hoylesella saccharolytica F0055</name>
    <dbReference type="NCBI Taxonomy" id="1127699"/>
    <lineage>
        <taxon>Bacteria</taxon>
        <taxon>Pseudomonadati</taxon>
        <taxon>Bacteroidota</taxon>
        <taxon>Bacteroidia</taxon>
        <taxon>Bacteroidales</taxon>
        <taxon>Prevotellaceae</taxon>
        <taxon>Hoylesella</taxon>
    </lineage>
</organism>
<dbReference type="HOGENOM" id="CLU_558579_0_0_10"/>
<dbReference type="PATRIC" id="fig|1127699.3.peg.1348"/>
<evidence type="ECO:0000313" key="1">
    <source>
        <dbReference type="EMBL" id="EKX99825.1"/>
    </source>
</evidence>
<sequence length="538" mass="60399">MGCFELRKPRVLKYFDSSRCAPAVKLLRKGCAENVFIINHNYSILNNMRLTIKKLKSIRRIWVAALVVVAGTVFQTCGDKEDIAAVDNQKPVVTLDTDHIRTEPGRLFFIAGTVKDADGLESIRLENAGMFLDKTIRLREIYADSLLHQYRLNYKYTAGKDWTDADRFEVKIIVTDVQGNTTEQVLTVTPDGDFTAPAFKVAPSKEITVLKQNSTLTFNCVATDNKALHHLKVEIPELSIADSLPVNNVTEYRLTKVYTLPTTETSYTMTITAVDNFNNKVSATSTIHVSDMPDFAKMYLADVSNTAQLSSDLFGVPMLIEHTGVYQYRARYYNQKTGTRVRFIPQKTDFTPICFGISADNNAVFTSNPANAQPIVLNDVGYYQIDFNSVTGVYNVQKYTPTDAYFPQGQPMFLNGTSGDTQPYELSLAGAGLPGVGNWSTSNPLVLTQSATNRYLFYAEMTLTAGTVLEFTITPKHNWGWWPEPFYRFENGSPDSKENEYNTKNGGNNMSKVTVKSSGKYRFEFDTHLLRSKLYPID</sequence>
<dbReference type="AlphaFoldDB" id="L1N938"/>
<proteinExistence type="predicted"/>
<name>L1N938_9BACT</name>
<gene>
    <name evidence="1" type="ORF">HMPREF9151_01465</name>
</gene>
<evidence type="ECO:0000313" key="2">
    <source>
        <dbReference type="Proteomes" id="UP000010433"/>
    </source>
</evidence>
<comment type="caution">
    <text evidence="1">The sequence shown here is derived from an EMBL/GenBank/DDBJ whole genome shotgun (WGS) entry which is preliminary data.</text>
</comment>
<dbReference type="STRING" id="1127699.HMPREF9151_01465"/>
<accession>L1N938</accession>
<dbReference type="EMBL" id="AMEP01000095">
    <property type="protein sequence ID" value="EKX99825.1"/>
    <property type="molecule type" value="Genomic_DNA"/>
</dbReference>
<dbReference type="Gene3D" id="2.60.40.3620">
    <property type="match status" value="1"/>
</dbReference>
<reference evidence="1 2" key="1">
    <citation type="submission" date="2012-05" db="EMBL/GenBank/DDBJ databases">
        <authorList>
            <person name="Weinstock G."/>
            <person name="Sodergren E."/>
            <person name="Lobos E.A."/>
            <person name="Fulton L."/>
            <person name="Fulton R."/>
            <person name="Courtney L."/>
            <person name="Fronick C."/>
            <person name="O'Laughlin M."/>
            <person name="Godfrey J."/>
            <person name="Wilson R.M."/>
            <person name="Miner T."/>
            <person name="Farmer C."/>
            <person name="Delehaunty K."/>
            <person name="Cordes M."/>
            <person name="Minx P."/>
            <person name="Tomlinson C."/>
            <person name="Chen J."/>
            <person name="Wollam A."/>
            <person name="Pepin K.H."/>
            <person name="Bhonagiri V."/>
            <person name="Zhang X."/>
            <person name="Suruliraj S."/>
            <person name="Warren W."/>
            <person name="Mitreva M."/>
            <person name="Mardis E.R."/>
            <person name="Wilson R.K."/>
        </authorList>
    </citation>
    <scope>NUCLEOTIDE SEQUENCE [LARGE SCALE GENOMIC DNA]</scope>
    <source>
        <strain evidence="1 2">F0055</strain>
    </source>
</reference>
<keyword evidence="2" id="KW-1185">Reference proteome</keyword>
<dbReference type="Proteomes" id="UP000010433">
    <property type="component" value="Unassembled WGS sequence"/>
</dbReference>